<evidence type="ECO:0000256" key="5">
    <source>
        <dbReference type="ARBA" id="ARBA00022989"/>
    </source>
</evidence>
<accession>A0ABU8QQJ2</accession>
<dbReference type="InterPro" id="IPR008915">
    <property type="entry name" value="Peptidase_M50"/>
</dbReference>
<comment type="similarity">
    <text evidence="3">Belongs to the peptidase M50B family.</text>
</comment>
<dbReference type="RefSeq" id="WP_339598689.1">
    <property type="nucleotide sequence ID" value="NZ_JBBHLC010000011.1"/>
</dbReference>
<keyword evidence="6 7" id="KW-0472">Membrane</keyword>
<keyword evidence="10" id="KW-1185">Reference proteome</keyword>
<evidence type="ECO:0000256" key="1">
    <source>
        <dbReference type="ARBA" id="ARBA00001947"/>
    </source>
</evidence>
<evidence type="ECO:0000256" key="6">
    <source>
        <dbReference type="ARBA" id="ARBA00023136"/>
    </source>
</evidence>
<sequence length="401" mass="42359">MLFKGLCWLLRLLQLTIGLAGYLFTALILGERLDIGLQPFSAMFLAFVFGALSLAVHEGGHYLGARCSGMTVLLVRVLAVELQPQRRGFRLRWSPQAKGGPIAGYVMAAHAPQQPMRRSMLVITLMGPLCNLLVAGLCLALYWPLAGKLAAALLALAVSNLAVGLANLVPTFAPAVSDGTVLLAWLGKPDEQGPALANARLLAQTVAGTQAQDLDTGDLQCLAAEAMPLALIGLGYRLFARQNQGDWQGALALDAELQGLLATAPAPALKHSLVLLAILRGELLFCRAMLARDASGLHDAVFSDETDWFNASFKPRCLALRAALAGDSTTMAACLEQAQRVARNSLERSQGPREEALAGYVQALLMAPAGQGAAACAGSSESRWRHTVCESPKPAADAAEC</sequence>
<organism evidence="9 10">
    <name type="scientific">Pseudomonas farsensis</name>
    <dbReference type="NCBI Taxonomy" id="2745492"/>
    <lineage>
        <taxon>Bacteria</taxon>
        <taxon>Pseudomonadati</taxon>
        <taxon>Pseudomonadota</taxon>
        <taxon>Gammaproteobacteria</taxon>
        <taxon>Pseudomonadales</taxon>
        <taxon>Pseudomonadaceae</taxon>
        <taxon>Pseudomonas</taxon>
    </lineage>
</organism>
<dbReference type="Proteomes" id="UP001380290">
    <property type="component" value="Unassembled WGS sequence"/>
</dbReference>
<proteinExistence type="inferred from homology"/>
<feature type="transmembrane region" description="Helical" evidence="7">
    <location>
        <begin position="12"/>
        <end position="30"/>
    </location>
</feature>
<evidence type="ECO:0000259" key="8">
    <source>
        <dbReference type="Pfam" id="PF02163"/>
    </source>
</evidence>
<protein>
    <submittedName>
        <fullName evidence="9">M50 family metallopeptidase</fullName>
    </submittedName>
</protein>
<comment type="caution">
    <text evidence="9">The sequence shown here is derived from an EMBL/GenBank/DDBJ whole genome shotgun (WGS) entry which is preliminary data.</text>
</comment>
<gene>
    <name evidence="9" type="ORF">V7S98_06755</name>
</gene>
<name>A0ABU8QQJ2_9PSED</name>
<dbReference type="EMBL" id="JBBHLC010000011">
    <property type="protein sequence ID" value="MEJ5862926.1"/>
    <property type="molecule type" value="Genomic_DNA"/>
</dbReference>
<dbReference type="Pfam" id="PF02163">
    <property type="entry name" value="Peptidase_M50"/>
    <property type="match status" value="1"/>
</dbReference>
<evidence type="ECO:0000256" key="2">
    <source>
        <dbReference type="ARBA" id="ARBA00004141"/>
    </source>
</evidence>
<evidence type="ECO:0000256" key="3">
    <source>
        <dbReference type="ARBA" id="ARBA00007931"/>
    </source>
</evidence>
<comment type="subcellular location">
    <subcellularLocation>
        <location evidence="2">Membrane</location>
        <topology evidence="2">Multi-pass membrane protein</topology>
    </subcellularLocation>
</comment>
<evidence type="ECO:0000313" key="9">
    <source>
        <dbReference type="EMBL" id="MEJ5862926.1"/>
    </source>
</evidence>
<evidence type="ECO:0000256" key="4">
    <source>
        <dbReference type="ARBA" id="ARBA00022692"/>
    </source>
</evidence>
<evidence type="ECO:0000256" key="7">
    <source>
        <dbReference type="SAM" id="Phobius"/>
    </source>
</evidence>
<feature type="domain" description="Peptidase M50" evidence="8">
    <location>
        <begin position="51"/>
        <end position="142"/>
    </location>
</feature>
<comment type="cofactor">
    <cofactor evidence="1">
        <name>Zn(2+)</name>
        <dbReference type="ChEBI" id="CHEBI:29105"/>
    </cofactor>
</comment>
<dbReference type="CDD" id="cd05709">
    <property type="entry name" value="S2P-M50"/>
    <property type="match status" value="1"/>
</dbReference>
<evidence type="ECO:0000313" key="10">
    <source>
        <dbReference type="Proteomes" id="UP001380290"/>
    </source>
</evidence>
<reference evidence="9 10" key="1">
    <citation type="submission" date="2024-02" db="EMBL/GenBank/DDBJ databases">
        <title>Identification of pathogenicity and growth-promoting function of Pseudomonas putida variant.</title>
        <authorList>
            <person name="Sun J."/>
        </authorList>
    </citation>
    <scope>NUCLEOTIDE SEQUENCE [LARGE SCALE GENOMIC DNA]</scope>
    <source>
        <strain evidence="9 10">A03</strain>
    </source>
</reference>
<feature type="transmembrane region" description="Helical" evidence="7">
    <location>
        <begin position="37"/>
        <end position="56"/>
    </location>
</feature>
<keyword evidence="5 7" id="KW-1133">Transmembrane helix</keyword>
<feature type="transmembrane region" description="Helical" evidence="7">
    <location>
        <begin position="120"/>
        <end position="143"/>
    </location>
</feature>
<keyword evidence="4 7" id="KW-0812">Transmembrane</keyword>